<dbReference type="PANTHER" id="PTHR34591:SF23">
    <property type="entry name" value="F-BOX DOMAIN-CONTAINING PROTEIN"/>
    <property type="match status" value="1"/>
</dbReference>
<sequence>MELLPDDILANILRRLPPCSLAISRGVRKDWCAIIDARRLLRADLLPLRLDGFFCLADQPDSQTYFFSRPSTHHRIDARLDFLGEQRDDVNIVDHCNGLLLLWDRVVNPATRQWMPLSPFPRPCVGMEKFYHNIFLAYDPVMSPHYSVVRFPFVPDIEINIKFSEESEWPPSTFTIHVFSSTEQRWEERSFLREGEATGTIADMRYDDWTLLLQCGTVYLKGALYVHCPNNSIIRN</sequence>
<dbReference type="Pfam" id="PF00646">
    <property type="entry name" value="F-box"/>
    <property type="match status" value="1"/>
</dbReference>
<dbReference type="AlphaFoldDB" id="A0AAV5EN44"/>
<evidence type="ECO:0000313" key="3">
    <source>
        <dbReference type="Proteomes" id="UP001054889"/>
    </source>
</evidence>
<dbReference type="SUPFAM" id="SSF81383">
    <property type="entry name" value="F-box domain"/>
    <property type="match status" value="1"/>
</dbReference>
<organism evidence="2 3">
    <name type="scientific">Eleusine coracana subsp. coracana</name>
    <dbReference type="NCBI Taxonomy" id="191504"/>
    <lineage>
        <taxon>Eukaryota</taxon>
        <taxon>Viridiplantae</taxon>
        <taxon>Streptophyta</taxon>
        <taxon>Embryophyta</taxon>
        <taxon>Tracheophyta</taxon>
        <taxon>Spermatophyta</taxon>
        <taxon>Magnoliopsida</taxon>
        <taxon>Liliopsida</taxon>
        <taxon>Poales</taxon>
        <taxon>Poaceae</taxon>
        <taxon>PACMAD clade</taxon>
        <taxon>Chloridoideae</taxon>
        <taxon>Cynodonteae</taxon>
        <taxon>Eleusininae</taxon>
        <taxon>Eleusine</taxon>
    </lineage>
</organism>
<gene>
    <name evidence="2" type="primary">gb11346</name>
    <name evidence="2" type="ORF">PR202_gb11346</name>
</gene>
<reference evidence="2" key="1">
    <citation type="journal article" date="2018" name="DNA Res.">
        <title>Multiple hybrid de novo genome assembly of finger millet, an orphan allotetraploid crop.</title>
        <authorList>
            <person name="Hatakeyama M."/>
            <person name="Aluri S."/>
            <person name="Balachadran M.T."/>
            <person name="Sivarajan S.R."/>
            <person name="Patrignani A."/>
            <person name="Gruter S."/>
            <person name="Poveda L."/>
            <person name="Shimizu-Inatsugi R."/>
            <person name="Baeten J."/>
            <person name="Francoijs K.J."/>
            <person name="Nataraja K.N."/>
            <person name="Reddy Y.A.N."/>
            <person name="Phadnis S."/>
            <person name="Ravikumar R.L."/>
            <person name="Schlapbach R."/>
            <person name="Sreeman S.M."/>
            <person name="Shimizu K.K."/>
        </authorList>
    </citation>
    <scope>NUCLEOTIDE SEQUENCE</scope>
</reference>
<reference evidence="2" key="2">
    <citation type="submission" date="2021-12" db="EMBL/GenBank/DDBJ databases">
        <title>Resequencing data analysis of finger millet.</title>
        <authorList>
            <person name="Hatakeyama M."/>
            <person name="Aluri S."/>
            <person name="Balachadran M.T."/>
            <person name="Sivarajan S.R."/>
            <person name="Poveda L."/>
            <person name="Shimizu-Inatsugi R."/>
            <person name="Schlapbach R."/>
            <person name="Sreeman S.M."/>
            <person name="Shimizu K.K."/>
        </authorList>
    </citation>
    <scope>NUCLEOTIDE SEQUENCE</scope>
</reference>
<keyword evidence="3" id="KW-1185">Reference proteome</keyword>
<dbReference type="Proteomes" id="UP001054889">
    <property type="component" value="Unassembled WGS sequence"/>
</dbReference>
<dbReference type="PANTHER" id="PTHR34591">
    <property type="entry name" value="OS03G0653100 PROTEIN-RELATED"/>
    <property type="match status" value="1"/>
</dbReference>
<accession>A0AAV5EN44</accession>
<comment type="caution">
    <text evidence="2">The sequence shown here is derived from an EMBL/GenBank/DDBJ whole genome shotgun (WGS) entry which is preliminary data.</text>
</comment>
<dbReference type="SMART" id="SM00256">
    <property type="entry name" value="FBOX"/>
    <property type="match status" value="1"/>
</dbReference>
<protein>
    <recommendedName>
        <fullName evidence="1">F-box domain-containing protein</fullName>
    </recommendedName>
</protein>
<feature type="domain" description="F-box" evidence="1">
    <location>
        <begin position="1"/>
        <end position="44"/>
    </location>
</feature>
<evidence type="ECO:0000259" key="1">
    <source>
        <dbReference type="PROSITE" id="PS50181"/>
    </source>
</evidence>
<dbReference type="PROSITE" id="PS50181">
    <property type="entry name" value="FBOX"/>
    <property type="match status" value="1"/>
</dbReference>
<dbReference type="InterPro" id="IPR036047">
    <property type="entry name" value="F-box-like_dom_sf"/>
</dbReference>
<proteinExistence type="predicted"/>
<name>A0AAV5EN44_ELECO</name>
<dbReference type="InterPro" id="IPR001810">
    <property type="entry name" value="F-box_dom"/>
</dbReference>
<evidence type="ECO:0000313" key="2">
    <source>
        <dbReference type="EMBL" id="GJN23680.1"/>
    </source>
</evidence>
<dbReference type="EMBL" id="BQKI01000076">
    <property type="protein sequence ID" value="GJN23680.1"/>
    <property type="molecule type" value="Genomic_DNA"/>
</dbReference>